<name>A0A4V6A897_POPAL</name>
<gene>
    <name evidence="2" type="ORF">D5086_0000178580</name>
</gene>
<proteinExistence type="predicted"/>
<dbReference type="InterPro" id="IPR027417">
    <property type="entry name" value="P-loop_NTPase"/>
</dbReference>
<sequence length="151" mass="16797">MGGLGKITLAATTYNCQVVRPHFDWYAWITVSQSYVIEDLFRAMIAGLVKSNKGGRSDEFEHHELQPIGGDSDTDRASLIDRGRVRMLWASDQIALRGTNRTSSSVQASFSFGAGSHVHQLLPLEKDEAWALFWIEAFSSNNGCCPQNLDF</sequence>
<comment type="caution">
    <text evidence="2">The sequence shown here is derived from an EMBL/GenBank/DDBJ whole genome shotgun (WGS) entry which is preliminary data.</text>
</comment>
<dbReference type="STRING" id="43335.A0A4V6A897"/>
<dbReference type="GO" id="GO:0043531">
    <property type="term" value="F:ADP binding"/>
    <property type="evidence" value="ECO:0007669"/>
    <property type="project" value="InterPro"/>
</dbReference>
<organism evidence="2">
    <name type="scientific">Populus alba</name>
    <name type="common">White poplar</name>
    <dbReference type="NCBI Taxonomy" id="43335"/>
    <lineage>
        <taxon>Eukaryota</taxon>
        <taxon>Viridiplantae</taxon>
        <taxon>Streptophyta</taxon>
        <taxon>Embryophyta</taxon>
        <taxon>Tracheophyta</taxon>
        <taxon>Spermatophyta</taxon>
        <taxon>Magnoliopsida</taxon>
        <taxon>eudicotyledons</taxon>
        <taxon>Gunneridae</taxon>
        <taxon>Pentapetalae</taxon>
        <taxon>rosids</taxon>
        <taxon>fabids</taxon>
        <taxon>Malpighiales</taxon>
        <taxon>Salicaceae</taxon>
        <taxon>Saliceae</taxon>
        <taxon>Populus</taxon>
    </lineage>
</organism>
<accession>A0A4V6A897</accession>
<dbReference type="InterPro" id="IPR002182">
    <property type="entry name" value="NB-ARC"/>
</dbReference>
<reference evidence="2" key="1">
    <citation type="submission" date="2018-10" db="EMBL/GenBank/DDBJ databases">
        <title>Population genomic analysis revealed the cold adaptation of white poplar.</title>
        <authorList>
            <person name="Liu Y.-J."/>
        </authorList>
    </citation>
    <scope>NUCLEOTIDE SEQUENCE [LARGE SCALE GENOMIC DNA]</scope>
    <source>
        <strain evidence="2">PAL-ZL1</strain>
    </source>
</reference>
<protein>
    <recommendedName>
        <fullName evidence="1">NB-ARC domain-containing protein</fullName>
    </recommendedName>
</protein>
<dbReference type="Pfam" id="PF00931">
    <property type="entry name" value="NB-ARC"/>
    <property type="match status" value="1"/>
</dbReference>
<dbReference type="EMBL" id="RCHU01000583">
    <property type="protein sequence ID" value="TKS00886.1"/>
    <property type="molecule type" value="Genomic_DNA"/>
</dbReference>
<feature type="domain" description="NB-ARC" evidence="1">
    <location>
        <begin position="1"/>
        <end position="61"/>
    </location>
</feature>
<evidence type="ECO:0000259" key="1">
    <source>
        <dbReference type="Pfam" id="PF00931"/>
    </source>
</evidence>
<dbReference type="SUPFAM" id="SSF52540">
    <property type="entry name" value="P-loop containing nucleoside triphosphate hydrolases"/>
    <property type="match status" value="1"/>
</dbReference>
<dbReference type="AlphaFoldDB" id="A0A4V6A897"/>
<evidence type="ECO:0000313" key="2">
    <source>
        <dbReference type="EMBL" id="TKS00886.1"/>
    </source>
</evidence>
<dbReference type="Gene3D" id="3.40.50.300">
    <property type="entry name" value="P-loop containing nucleotide triphosphate hydrolases"/>
    <property type="match status" value="1"/>
</dbReference>